<organism evidence="3 4">
    <name type="scientific">Rhodococcus qingshengii JCM 15477</name>
    <dbReference type="NCBI Taxonomy" id="1303681"/>
    <lineage>
        <taxon>Bacteria</taxon>
        <taxon>Bacillati</taxon>
        <taxon>Actinomycetota</taxon>
        <taxon>Actinomycetes</taxon>
        <taxon>Mycobacteriales</taxon>
        <taxon>Nocardiaceae</taxon>
        <taxon>Rhodococcus</taxon>
        <taxon>Rhodococcus erythropolis group</taxon>
    </lineage>
</organism>
<dbReference type="PROSITE" id="PS51257">
    <property type="entry name" value="PROKAR_LIPOPROTEIN"/>
    <property type="match status" value="1"/>
</dbReference>
<sequence>MRHKAAQLLGLRRATITAIVGMTLVATACSTSGQAVSAQPETASASSQPAQQPNRQPTTDALATPGSTCGTVTFPAGTPGTVVVETGAITCTDAVALINRYYNDPVITRQGNTMSAMFDGWTCVSPTAVASQLAGYGSKCENGDLTLVVVTGDGAANATATATSPCTADAIETDLSRDIGGQIRCHGQWAYVVWNRLGDSSSLVRVVAGKWVVYTSFPTTMCPTQARADGVPEAELSSFTHCADDSGGHTDGGSGDLGLSTPITQPTCDGLGIVVVYSATKPGNYATEVGNALAAHPGAKYLRTDHSCPSLRQESNEGNPIYAVYKPAGYTQAEVCAGVHRENDDAYGKWLDMKTDPNIIIAC</sequence>
<evidence type="ECO:0008006" key="5">
    <source>
        <dbReference type="Google" id="ProtNLM"/>
    </source>
</evidence>
<feature type="signal peptide" evidence="2">
    <location>
        <begin position="1"/>
        <end position="28"/>
    </location>
</feature>
<evidence type="ECO:0000256" key="2">
    <source>
        <dbReference type="SAM" id="SignalP"/>
    </source>
</evidence>
<keyword evidence="2" id="KW-0732">Signal</keyword>
<accession>A0AB38RNL3</accession>
<evidence type="ECO:0000313" key="4">
    <source>
        <dbReference type="Proteomes" id="UP000831484"/>
    </source>
</evidence>
<name>A0AB38RNL3_RHOSG</name>
<evidence type="ECO:0000256" key="1">
    <source>
        <dbReference type="SAM" id="MobiDB-lite"/>
    </source>
</evidence>
<reference evidence="4" key="1">
    <citation type="journal article" date="2022" name="Environ. Microbiol.">
        <title>Functional analysis, diversity, and distribution of carbendazim hydrolases MheI and CbmA, responsible for the initial step in carbendazim degradation.</title>
        <authorList>
            <person name="Zhang M."/>
            <person name="Bai X."/>
            <person name="Li Q."/>
            <person name="Zhang L."/>
            <person name="Zhu Q."/>
            <person name="Gao S."/>
            <person name="Ke Z."/>
            <person name="Jiang M."/>
            <person name="Hu J."/>
            <person name="Qiu J."/>
            <person name="Hong Q."/>
        </authorList>
    </citation>
    <scope>NUCLEOTIDE SEQUENCE [LARGE SCALE GENOMIC DNA]</scope>
    <source>
        <strain evidence="4">djl-6</strain>
    </source>
</reference>
<geneLocation type="plasmid" evidence="3 4">
    <name>pdjl-6-4</name>
</geneLocation>
<evidence type="ECO:0000313" key="3">
    <source>
        <dbReference type="EMBL" id="UPU46716.1"/>
    </source>
</evidence>
<feature type="region of interest" description="Disordered" evidence="1">
    <location>
        <begin position="37"/>
        <end position="66"/>
    </location>
</feature>
<protein>
    <recommendedName>
        <fullName evidence="5">Serine/threonine protein kinase</fullName>
    </recommendedName>
</protein>
<gene>
    <name evidence="3" type="ORF">M0639_31390</name>
</gene>
<keyword evidence="4" id="KW-1185">Reference proteome</keyword>
<dbReference type="EMBL" id="CP096567">
    <property type="protein sequence ID" value="UPU46716.1"/>
    <property type="molecule type" value="Genomic_DNA"/>
</dbReference>
<dbReference type="RefSeq" id="WP_064075473.1">
    <property type="nucleotide sequence ID" value="NZ_CP096567.1"/>
</dbReference>
<dbReference type="AlphaFoldDB" id="A0AB38RNL3"/>
<keyword evidence="3" id="KW-0614">Plasmid</keyword>
<feature type="chain" id="PRO_5044195036" description="Serine/threonine protein kinase" evidence="2">
    <location>
        <begin position="29"/>
        <end position="363"/>
    </location>
</feature>
<dbReference type="Proteomes" id="UP000831484">
    <property type="component" value="Plasmid pdjl-6-4"/>
</dbReference>
<proteinExistence type="predicted"/>